<dbReference type="InterPro" id="IPR036319">
    <property type="entry name" value="RDM1_sf"/>
</dbReference>
<feature type="region of interest" description="Disordered" evidence="2">
    <location>
        <begin position="43"/>
        <end position="63"/>
    </location>
</feature>
<dbReference type="InterPro" id="IPR015270">
    <property type="entry name" value="RDM1_plant"/>
</dbReference>
<dbReference type="InterPro" id="IPR001878">
    <property type="entry name" value="Znf_CCHC"/>
</dbReference>
<evidence type="ECO:0000259" key="3">
    <source>
        <dbReference type="PROSITE" id="PS50158"/>
    </source>
</evidence>
<dbReference type="GO" id="GO:0000419">
    <property type="term" value="C:RNA polymerase V complex"/>
    <property type="evidence" value="ECO:0007669"/>
    <property type="project" value="TreeGrafter"/>
</dbReference>
<dbReference type="Gene3D" id="4.10.60.10">
    <property type="entry name" value="Zinc finger, CCHC-type"/>
    <property type="match status" value="1"/>
</dbReference>
<dbReference type="PANTHER" id="PTHR36366:SF1">
    <property type="entry name" value="PROTEIN RDM1"/>
    <property type="match status" value="1"/>
</dbReference>
<dbReference type="OrthoDB" id="1906229at2759"/>
<name>A0A9J5WZ44_SOLCO</name>
<dbReference type="GO" id="GO:0080188">
    <property type="term" value="P:gene silencing by siRNA-directed DNA methylation"/>
    <property type="evidence" value="ECO:0007669"/>
    <property type="project" value="InterPro"/>
</dbReference>
<gene>
    <name evidence="4" type="ORF">H5410_051282</name>
</gene>
<accession>A0A9J5WZ44</accession>
<dbReference type="Gene3D" id="1.20.120.690">
    <property type="entry name" value="RDM1 protein domain"/>
    <property type="match status" value="1"/>
</dbReference>
<dbReference type="PANTHER" id="PTHR36366">
    <property type="entry name" value="PROTEIN RDM1"/>
    <property type="match status" value="1"/>
</dbReference>
<feature type="domain" description="CCHC-type" evidence="3">
    <location>
        <begin position="90"/>
        <end position="105"/>
    </location>
</feature>
<dbReference type="Pfam" id="PF09187">
    <property type="entry name" value="RdDM_RDM1"/>
    <property type="match status" value="1"/>
</dbReference>
<comment type="caution">
    <text evidence="4">The sequence shown here is derived from an EMBL/GenBank/DDBJ whole genome shotgun (WGS) entry which is preliminary data.</text>
</comment>
<proteinExistence type="predicted"/>
<dbReference type="GO" id="GO:0008270">
    <property type="term" value="F:zinc ion binding"/>
    <property type="evidence" value="ECO:0007669"/>
    <property type="project" value="UniProtKB-KW"/>
</dbReference>
<dbReference type="AlphaFoldDB" id="A0A9J5WZ44"/>
<sequence length="263" mass="29149">MILLTSVLIPKTLVSANHSTAQKLTGPASSSSSAPAPKIRGAFRSQKSQNSRARPTQSQGSVAQRTNWTPICAKYGKNHPGACHDGFNGCFKCGQIGHFMRECPKSRKVNVTTMKVADLFGDQVSSGDSSSSYDSEDSFLRRSSMYQEYMKLVPMPTQRGFVIPFTSWVGFAASMKEFYGKPLHYLTNVQMKKFDQISLGADNEDIPLDTIIDPGKAKATIWIIEEVHRCTSSHHYIARLCLADPIYHRHVDAIFPELPNSSK</sequence>
<organism evidence="4 5">
    <name type="scientific">Solanum commersonii</name>
    <name type="common">Commerson's wild potato</name>
    <name type="synonym">Commerson's nightshade</name>
    <dbReference type="NCBI Taxonomy" id="4109"/>
    <lineage>
        <taxon>Eukaryota</taxon>
        <taxon>Viridiplantae</taxon>
        <taxon>Streptophyta</taxon>
        <taxon>Embryophyta</taxon>
        <taxon>Tracheophyta</taxon>
        <taxon>Spermatophyta</taxon>
        <taxon>Magnoliopsida</taxon>
        <taxon>eudicotyledons</taxon>
        <taxon>Gunneridae</taxon>
        <taxon>Pentapetalae</taxon>
        <taxon>asterids</taxon>
        <taxon>lamiids</taxon>
        <taxon>Solanales</taxon>
        <taxon>Solanaceae</taxon>
        <taxon>Solanoideae</taxon>
        <taxon>Solaneae</taxon>
        <taxon>Solanum</taxon>
    </lineage>
</organism>
<keyword evidence="5" id="KW-1185">Reference proteome</keyword>
<feature type="compositionally biased region" description="Polar residues" evidence="2">
    <location>
        <begin position="45"/>
        <end position="63"/>
    </location>
</feature>
<keyword evidence="1" id="KW-0862">Zinc</keyword>
<dbReference type="GO" id="GO:0003676">
    <property type="term" value="F:nucleic acid binding"/>
    <property type="evidence" value="ECO:0007669"/>
    <property type="project" value="InterPro"/>
</dbReference>
<evidence type="ECO:0000313" key="5">
    <source>
        <dbReference type="Proteomes" id="UP000824120"/>
    </source>
</evidence>
<keyword evidence="1" id="KW-0479">Metal-binding</keyword>
<dbReference type="Pfam" id="PF00098">
    <property type="entry name" value="zf-CCHC"/>
    <property type="match status" value="1"/>
</dbReference>
<reference evidence="4 5" key="1">
    <citation type="submission" date="2020-09" db="EMBL/GenBank/DDBJ databases">
        <title>De no assembly of potato wild relative species, Solanum commersonii.</title>
        <authorList>
            <person name="Cho K."/>
        </authorList>
    </citation>
    <scope>NUCLEOTIDE SEQUENCE [LARGE SCALE GENOMIC DNA]</scope>
    <source>
        <strain evidence="4">LZ3.2</strain>
        <tissue evidence="4">Leaf</tissue>
    </source>
</reference>
<dbReference type="InterPro" id="IPR036875">
    <property type="entry name" value="Znf_CCHC_sf"/>
</dbReference>
<dbReference type="PROSITE" id="PS50158">
    <property type="entry name" value="ZF_CCHC"/>
    <property type="match status" value="1"/>
</dbReference>
<dbReference type="SMART" id="SM00343">
    <property type="entry name" value="ZnF_C2HC"/>
    <property type="match status" value="1"/>
</dbReference>
<keyword evidence="1" id="KW-0863">Zinc-finger</keyword>
<protein>
    <recommendedName>
        <fullName evidence="3">CCHC-type domain-containing protein</fullName>
    </recommendedName>
</protein>
<dbReference type="SUPFAM" id="SSF57756">
    <property type="entry name" value="Retrovirus zinc finger-like domains"/>
    <property type="match status" value="1"/>
</dbReference>
<dbReference type="Proteomes" id="UP000824120">
    <property type="component" value="Chromosome 10"/>
</dbReference>
<evidence type="ECO:0000313" key="4">
    <source>
        <dbReference type="EMBL" id="KAG5580655.1"/>
    </source>
</evidence>
<dbReference type="EMBL" id="JACXVP010000010">
    <property type="protein sequence ID" value="KAG5580655.1"/>
    <property type="molecule type" value="Genomic_DNA"/>
</dbReference>
<evidence type="ECO:0000256" key="1">
    <source>
        <dbReference type="PROSITE-ProRule" id="PRU00047"/>
    </source>
</evidence>
<evidence type="ECO:0000256" key="2">
    <source>
        <dbReference type="SAM" id="MobiDB-lite"/>
    </source>
</evidence>
<dbReference type="SUPFAM" id="SSF109920">
    <property type="entry name" value="Hypothetical protein At3g22680"/>
    <property type="match status" value="1"/>
</dbReference>